<accession>A0A1R1XCZ4</accession>
<comment type="caution">
    <text evidence="1">The sequence shown here is derived from an EMBL/GenBank/DDBJ whole genome shotgun (WGS) entry which is preliminary data.</text>
</comment>
<dbReference type="Proteomes" id="UP000187429">
    <property type="component" value="Unassembled WGS sequence"/>
</dbReference>
<keyword evidence="2" id="KW-1185">Reference proteome</keyword>
<proteinExistence type="predicted"/>
<organism evidence="1 2">
    <name type="scientific">Smittium culicis</name>
    <dbReference type="NCBI Taxonomy" id="133412"/>
    <lineage>
        <taxon>Eukaryota</taxon>
        <taxon>Fungi</taxon>
        <taxon>Fungi incertae sedis</taxon>
        <taxon>Zoopagomycota</taxon>
        <taxon>Kickxellomycotina</taxon>
        <taxon>Harpellomycetes</taxon>
        <taxon>Harpellales</taxon>
        <taxon>Legeriomycetaceae</taxon>
        <taxon>Smittium</taxon>
    </lineage>
</organism>
<sequence>MTKSFGFEQKEKARNSSIFLPFVKNNSDYLNTMSDTVSTSADPSVEPAVE</sequence>
<name>A0A1R1XCZ4_9FUNG</name>
<dbReference type="AlphaFoldDB" id="A0A1R1XCZ4"/>
<reference evidence="2" key="1">
    <citation type="submission" date="2017-01" db="EMBL/GenBank/DDBJ databases">
        <authorList>
            <person name="Wang Y."/>
            <person name="White M."/>
            <person name="Kvist S."/>
            <person name="Moncalvo J.-M."/>
        </authorList>
    </citation>
    <scope>NUCLEOTIDE SEQUENCE [LARGE SCALE GENOMIC DNA]</scope>
    <source>
        <strain evidence="2">ID-206-W2</strain>
    </source>
</reference>
<feature type="non-terminal residue" evidence="1">
    <location>
        <position position="50"/>
    </location>
</feature>
<gene>
    <name evidence="1" type="ORF">AYI69_g9397</name>
</gene>
<protein>
    <submittedName>
        <fullName evidence="1">Uncharacterized protein</fullName>
    </submittedName>
</protein>
<evidence type="ECO:0000313" key="2">
    <source>
        <dbReference type="Proteomes" id="UP000187429"/>
    </source>
</evidence>
<evidence type="ECO:0000313" key="1">
    <source>
        <dbReference type="EMBL" id="OMJ12478.1"/>
    </source>
</evidence>
<dbReference type="EMBL" id="LSSM01005537">
    <property type="protein sequence ID" value="OMJ12478.1"/>
    <property type="molecule type" value="Genomic_DNA"/>
</dbReference>
<dbReference type="OrthoDB" id="10637472at2759"/>